<organism evidence="1 2">
    <name type="scientific">Mus spicilegus</name>
    <name type="common">Mound-building mouse</name>
    <dbReference type="NCBI Taxonomy" id="10103"/>
    <lineage>
        <taxon>Eukaryota</taxon>
        <taxon>Metazoa</taxon>
        <taxon>Chordata</taxon>
        <taxon>Craniata</taxon>
        <taxon>Vertebrata</taxon>
        <taxon>Euteleostomi</taxon>
        <taxon>Mammalia</taxon>
        <taxon>Eutheria</taxon>
        <taxon>Euarchontoglires</taxon>
        <taxon>Glires</taxon>
        <taxon>Rodentia</taxon>
        <taxon>Myomorpha</taxon>
        <taxon>Muroidea</taxon>
        <taxon>Muridae</taxon>
        <taxon>Murinae</taxon>
        <taxon>Mus</taxon>
        <taxon>Mus</taxon>
    </lineage>
</organism>
<name>A0A8C6H728_MUSSI</name>
<reference evidence="1" key="2">
    <citation type="submission" date="2025-09" db="UniProtKB">
        <authorList>
            <consortium name="Ensembl"/>
        </authorList>
    </citation>
    <scope>IDENTIFICATION</scope>
</reference>
<accession>A0A8C6H728</accession>
<reference evidence="1" key="1">
    <citation type="submission" date="2025-08" db="UniProtKB">
        <authorList>
            <consortium name="Ensembl"/>
        </authorList>
    </citation>
    <scope>IDENTIFICATION</scope>
</reference>
<evidence type="ECO:0000313" key="2">
    <source>
        <dbReference type="Proteomes" id="UP000694415"/>
    </source>
</evidence>
<dbReference type="Proteomes" id="UP000694415">
    <property type="component" value="Unplaced"/>
</dbReference>
<evidence type="ECO:0000313" key="1">
    <source>
        <dbReference type="Ensembl" id="ENSMSIP00000016080.1"/>
    </source>
</evidence>
<dbReference type="Ensembl" id="ENSMSIT00000020425.1">
    <property type="protein sequence ID" value="ENSMSIP00000016080.1"/>
    <property type="gene ID" value="ENSMSIG00000013841.1"/>
</dbReference>
<dbReference type="GeneTree" id="ENSGT00390000010849"/>
<dbReference type="AlphaFoldDB" id="A0A8C6H728"/>
<sequence length="124" mass="13666">VVAQHNHDHITHPEVLRIHMQLVTVELTEAGKGALEAVQVIQAIVKGSYHLFAMGLHFGITHDSRVPLAALQPGYQPAQGLTTNFIGVHLCPQARDNSLLSISQVHHDVCFWGCESTQLCQKQM</sequence>
<protein>
    <submittedName>
        <fullName evidence="1">Uncharacterized protein</fullName>
    </submittedName>
</protein>
<keyword evidence="2" id="KW-1185">Reference proteome</keyword>
<proteinExistence type="predicted"/>